<dbReference type="SMART" id="SM00257">
    <property type="entry name" value="LysM"/>
    <property type="match status" value="1"/>
</dbReference>
<evidence type="ECO:0000256" key="3">
    <source>
        <dbReference type="SAM" id="MobiDB-lite"/>
    </source>
</evidence>
<evidence type="ECO:0000259" key="5">
    <source>
        <dbReference type="PROSITE" id="PS51782"/>
    </source>
</evidence>
<feature type="signal peptide" evidence="4">
    <location>
        <begin position="1"/>
        <end position="33"/>
    </location>
</feature>
<dbReference type="RefSeq" id="WP_377932255.1">
    <property type="nucleotide sequence ID" value="NZ_JBHUEA010000004.1"/>
</dbReference>
<dbReference type="SUPFAM" id="SSF54106">
    <property type="entry name" value="LysM domain"/>
    <property type="match status" value="1"/>
</dbReference>
<dbReference type="InterPro" id="IPR023346">
    <property type="entry name" value="Lysozyme-like_dom_sf"/>
</dbReference>
<proteinExistence type="inferred from homology"/>
<feature type="compositionally biased region" description="Low complexity" evidence="3">
    <location>
        <begin position="121"/>
        <end position="149"/>
    </location>
</feature>
<evidence type="ECO:0000256" key="4">
    <source>
        <dbReference type="SAM" id="SignalP"/>
    </source>
</evidence>
<protein>
    <submittedName>
        <fullName evidence="6">Transglycosylase family protein</fullName>
    </submittedName>
</protein>
<feature type="chain" id="PRO_5046479761" evidence="4">
    <location>
        <begin position="34"/>
        <end position="197"/>
    </location>
</feature>
<keyword evidence="7" id="KW-1185">Reference proteome</keyword>
<dbReference type="EMBL" id="JBHUEA010000004">
    <property type="protein sequence ID" value="MFD1720689.1"/>
    <property type="molecule type" value="Genomic_DNA"/>
</dbReference>
<evidence type="ECO:0000256" key="1">
    <source>
        <dbReference type="ARBA" id="ARBA00010830"/>
    </source>
</evidence>
<dbReference type="InterPro" id="IPR052196">
    <property type="entry name" value="Bact_Kbp"/>
</dbReference>
<keyword evidence="2" id="KW-0378">Hydrolase</keyword>
<comment type="caution">
    <text evidence="6">The sequence shown here is derived from an EMBL/GenBank/DDBJ whole genome shotgun (WGS) entry which is preliminary data.</text>
</comment>
<keyword evidence="4" id="KW-0732">Signal</keyword>
<comment type="similarity">
    <text evidence="1">Belongs to the transglycosylase family. Rpf subfamily.</text>
</comment>
<dbReference type="Proteomes" id="UP001597347">
    <property type="component" value="Unassembled WGS sequence"/>
</dbReference>
<evidence type="ECO:0000313" key="7">
    <source>
        <dbReference type="Proteomes" id="UP001597347"/>
    </source>
</evidence>
<name>A0ABW4LFB4_9MICO</name>
<dbReference type="CDD" id="cd13925">
    <property type="entry name" value="RPF"/>
    <property type="match status" value="1"/>
</dbReference>
<dbReference type="InterPro" id="IPR036779">
    <property type="entry name" value="LysM_dom_sf"/>
</dbReference>
<dbReference type="Pfam" id="PF01476">
    <property type="entry name" value="LysM"/>
    <property type="match status" value="1"/>
</dbReference>
<gene>
    <name evidence="6" type="ORF">ACFSBI_03940</name>
</gene>
<accession>A0ABW4LFB4</accession>
<evidence type="ECO:0000256" key="2">
    <source>
        <dbReference type="ARBA" id="ARBA00022801"/>
    </source>
</evidence>
<dbReference type="Gene3D" id="1.10.530.10">
    <property type="match status" value="1"/>
</dbReference>
<feature type="region of interest" description="Disordered" evidence="3">
    <location>
        <begin position="121"/>
        <end position="150"/>
    </location>
</feature>
<feature type="domain" description="LysM" evidence="5">
    <location>
        <begin position="148"/>
        <end position="195"/>
    </location>
</feature>
<dbReference type="CDD" id="cd00118">
    <property type="entry name" value="LysM"/>
    <property type="match status" value="1"/>
</dbReference>
<reference evidence="7" key="1">
    <citation type="journal article" date="2019" name="Int. J. Syst. Evol. Microbiol.">
        <title>The Global Catalogue of Microorganisms (GCM) 10K type strain sequencing project: providing services to taxonomists for standard genome sequencing and annotation.</title>
        <authorList>
            <consortium name="The Broad Institute Genomics Platform"/>
            <consortium name="The Broad Institute Genome Sequencing Center for Infectious Disease"/>
            <person name="Wu L."/>
            <person name="Ma J."/>
        </authorList>
    </citation>
    <scope>NUCLEOTIDE SEQUENCE [LARGE SCALE GENOMIC DNA]</scope>
    <source>
        <strain evidence="7">CGMCC 1.12471</strain>
    </source>
</reference>
<dbReference type="SUPFAM" id="SSF53955">
    <property type="entry name" value="Lysozyme-like"/>
    <property type="match status" value="1"/>
</dbReference>
<evidence type="ECO:0000313" key="6">
    <source>
        <dbReference type="EMBL" id="MFD1720689.1"/>
    </source>
</evidence>
<dbReference type="InterPro" id="IPR010618">
    <property type="entry name" value="RPF"/>
</dbReference>
<dbReference type="PANTHER" id="PTHR34700:SF4">
    <property type="entry name" value="PHAGE-LIKE ELEMENT PBSX PROTEIN XKDP"/>
    <property type="match status" value="1"/>
</dbReference>
<organism evidence="6 7">
    <name type="scientific">Amnibacterium endophyticum</name>
    <dbReference type="NCBI Taxonomy" id="2109337"/>
    <lineage>
        <taxon>Bacteria</taxon>
        <taxon>Bacillati</taxon>
        <taxon>Actinomycetota</taxon>
        <taxon>Actinomycetes</taxon>
        <taxon>Micrococcales</taxon>
        <taxon>Microbacteriaceae</taxon>
        <taxon>Amnibacterium</taxon>
    </lineage>
</organism>
<sequence length="197" mass="19692">MTILNRTRAVLAGVTTAGLAAAGLAFGAAPAQAASDSTWDAIAQCESSGNWHINTGNGYYGGLQFLPATWRAYGGTGNPANASRATQIAVAERVLAGQGWGAWPECSARLGLHGKVGASVSSGSSAPVSSSHSSGSSSHRSSSSATSGGYTVRSGDTLVKLAARHGVSGGWRAIASANPAIGNPNLIYVGQHLTIPS</sequence>
<dbReference type="Pfam" id="PF06737">
    <property type="entry name" value="Transglycosylas"/>
    <property type="match status" value="1"/>
</dbReference>
<dbReference type="InterPro" id="IPR018392">
    <property type="entry name" value="LysM"/>
</dbReference>
<dbReference type="Gene3D" id="3.10.350.10">
    <property type="entry name" value="LysM domain"/>
    <property type="match status" value="1"/>
</dbReference>
<dbReference type="PROSITE" id="PS51782">
    <property type="entry name" value="LYSM"/>
    <property type="match status" value="1"/>
</dbReference>
<dbReference type="PANTHER" id="PTHR34700">
    <property type="entry name" value="POTASSIUM BINDING PROTEIN KBP"/>
    <property type="match status" value="1"/>
</dbReference>